<evidence type="ECO:0000313" key="2">
    <source>
        <dbReference type="EMBL" id="CAA9503940.1"/>
    </source>
</evidence>
<feature type="region of interest" description="Disordered" evidence="1">
    <location>
        <begin position="132"/>
        <end position="181"/>
    </location>
</feature>
<feature type="region of interest" description="Disordered" evidence="1">
    <location>
        <begin position="43"/>
        <end position="82"/>
    </location>
</feature>
<feature type="non-terminal residue" evidence="2">
    <location>
        <position position="284"/>
    </location>
</feature>
<protein>
    <submittedName>
        <fullName evidence="2">Uncharacterized protein</fullName>
    </submittedName>
</protein>
<accession>A0A6J4SSC5</accession>
<name>A0A6J4SSC5_9ACTN</name>
<evidence type="ECO:0000256" key="1">
    <source>
        <dbReference type="SAM" id="MobiDB-lite"/>
    </source>
</evidence>
<dbReference type="EMBL" id="CADCVU010000123">
    <property type="protein sequence ID" value="CAA9503940.1"/>
    <property type="molecule type" value="Genomic_DNA"/>
</dbReference>
<feature type="non-terminal residue" evidence="2">
    <location>
        <position position="1"/>
    </location>
</feature>
<sequence length="284" mass="31653">EGARARPAAEGHGVLAARLSGQHRRAGGHALLLPAAVDPAARPARALHSRAGAREFAPRGPGAQRPAHGLSGDRALDPRRRARSDPLLVDRLRNRGDRREHLARVVVLGRARHRVLSHLPRAVSLLGAPEGLRAGHARGRPAVHRRDDRRADASEPARGRTQRPAVRARRRRGPRVRRLARDQHRARLLDPLRYLLDGAEPAGSLAGRMARGAGRDARDHRRRLRLSRLPLDGLHARRRRDHARVHPHRPALVLRALAGHPLRRHDQRDPLRAARDRRVARQGL</sequence>
<reference evidence="2" key="1">
    <citation type="submission" date="2020-02" db="EMBL/GenBank/DDBJ databases">
        <authorList>
            <person name="Meier V. D."/>
        </authorList>
    </citation>
    <scope>NUCLEOTIDE SEQUENCE</scope>
    <source>
        <strain evidence="2">AVDCRST_MAG45</strain>
    </source>
</reference>
<gene>
    <name evidence="2" type="ORF">AVDCRST_MAG45-1480</name>
</gene>
<dbReference type="AlphaFoldDB" id="A0A6J4SSC5"/>
<organism evidence="2">
    <name type="scientific">uncultured Solirubrobacterales bacterium</name>
    <dbReference type="NCBI Taxonomy" id="768556"/>
    <lineage>
        <taxon>Bacteria</taxon>
        <taxon>Bacillati</taxon>
        <taxon>Actinomycetota</taxon>
        <taxon>Thermoleophilia</taxon>
        <taxon>Solirubrobacterales</taxon>
        <taxon>environmental samples</taxon>
    </lineage>
</organism>
<feature type="compositionally biased region" description="Basic residues" evidence="1">
    <location>
        <begin position="166"/>
        <end position="178"/>
    </location>
</feature>
<feature type="region of interest" description="Disordered" evidence="1">
    <location>
        <begin position="260"/>
        <end position="284"/>
    </location>
</feature>
<proteinExistence type="predicted"/>
<feature type="compositionally biased region" description="Basic and acidic residues" evidence="1">
    <location>
        <begin position="144"/>
        <end position="158"/>
    </location>
</feature>
<feature type="compositionally biased region" description="Basic and acidic residues" evidence="1">
    <location>
        <begin position="264"/>
        <end position="284"/>
    </location>
</feature>